<protein>
    <submittedName>
        <fullName evidence="6">Quercetin 2,3-dioxygenase</fullName>
        <ecNumber evidence="6">1.13.11.24</ecNumber>
    </submittedName>
</protein>
<dbReference type="InterPro" id="IPR011051">
    <property type="entry name" value="RmlC_Cupin_sf"/>
</dbReference>
<reference evidence="6 7" key="1">
    <citation type="submission" date="2018-06" db="EMBL/GenBank/DDBJ databases">
        <authorList>
            <consortium name="Pathogen Informatics"/>
            <person name="Doyle S."/>
        </authorList>
    </citation>
    <scope>NUCLEOTIDE SEQUENCE [LARGE SCALE GENOMIC DNA]</scope>
    <source>
        <strain evidence="6 7">NCTC11370</strain>
    </source>
</reference>
<dbReference type="InterPro" id="IPR008778">
    <property type="entry name" value="Pirin_C_dom"/>
</dbReference>
<dbReference type="EMBL" id="UGGT01000001">
    <property type="protein sequence ID" value="STO22798.1"/>
    <property type="molecule type" value="Genomic_DNA"/>
</dbReference>
<dbReference type="EC" id="1.13.11.24" evidence="6"/>
<name>A0A377GEP0_9GAMM</name>
<dbReference type="InterPro" id="IPR014710">
    <property type="entry name" value="RmlC-like_jellyroll"/>
</dbReference>
<dbReference type="RefSeq" id="WP_019350222.1">
    <property type="nucleotide sequence ID" value="NZ_JAPHOO010000002.1"/>
</dbReference>
<feature type="binding site" evidence="2">
    <location>
        <position position="75"/>
    </location>
    <ligand>
        <name>Fe cation</name>
        <dbReference type="ChEBI" id="CHEBI:24875"/>
    </ligand>
</feature>
<dbReference type="GO" id="GO:0008127">
    <property type="term" value="F:quercetin 2,3-dioxygenase activity"/>
    <property type="evidence" value="ECO:0007669"/>
    <property type="project" value="UniProtKB-EC"/>
</dbReference>
<dbReference type="Pfam" id="PF05726">
    <property type="entry name" value="Pirin_C"/>
    <property type="match status" value="1"/>
</dbReference>
<dbReference type="PANTHER" id="PTHR13903:SF8">
    <property type="entry name" value="PIRIN"/>
    <property type="match status" value="1"/>
</dbReference>
<feature type="binding site" evidence="2">
    <location>
        <position position="117"/>
    </location>
    <ligand>
        <name>Fe cation</name>
        <dbReference type="ChEBI" id="CHEBI:24875"/>
    </ligand>
</feature>
<evidence type="ECO:0000259" key="5">
    <source>
        <dbReference type="Pfam" id="PF05726"/>
    </source>
</evidence>
<dbReference type="STRING" id="1094715.GCA_000236165_02884"/>
<dbReference type="Pfam" id="PF02678">
    <property type="entry name" value="Pirin"/>
    <property type="match status" value="1"/>
</dbReference>
<dbReference type="PANTHER" id="PTHR13903">
    <property type="entry name" value="PIRIN-RELATED"/>
    <property type="match status" value="1"/>
</dbReference>
<dbReference type="Proteomes" id="UP000254554">
    <property type="component" value="Unassembled WGS sequence"/>
</dbReference>
<dbReference type="CDD" id="cd02909">
    <property type="entry name" value="cupin_pirin_N"/>
    <property type="match status" value="1"/>
</dbReference>
<keyword evidence="6" id="KW-0560">Oxidoreductase</keyword>
<dbReference type="InterPro" id="IPR012093">
    <property type="entry name" value="Pirin"/>
</dbReference>
<keyword evidence="2" id="KW-0479">Metal-binding</keyword>
<evidence type="ECO:0000256" key="1">
    <source>
        <dbReference type="ARBA" id="ARBA00008416"/>
    </source>
</evidence>
<dbReference type="Gene3D" id="2.60.120.10">
    <property type="entry name" value="Jelly Rolls"/>
    <property type="match status" value="2"/>
</dbReference>
<accession>A0A377GEP0</accession>
<keyword evidence="2" id="KW-0408">Iron</keyword>
<dbReference type="OrthoDB" id="9780903at2"/>
<dbReference type="AlphaFoldDB" id="A0A377GEP0"/>
<comment type="similarity">
    <text evidence="1 3">Belongs to the pirin family.</text>
</comment>
<dbReference type="SUPFAM" id="SSF51182">
    <property type="entry name" value="RmlC-like cupins"/>
    <property type="match status" value="1"/>
</dbReference>
<dbReference type="GeneID" id="93293789"/>
<feature type="binding site" evidence="2">
    <location>
        <position position="119"/>
    </location>
    <ligand>
        <name>Fe cation</name>
        <dbReference type="ChEBI" id="CHEBI:24875"/>
    </ligand>
</feature>
<feature type="domain" description="Pirin C-terminal" evidence="5">
    <location>
        <begin position="194"/>
        <end position="291"/>
    </location>
</feature>
<comment type="cofactor">
    <cofactor evidence="2">
        <name>Fe cation</name>
        <dbReference type="ChEBI" id="CHEBI:24875"/>
    </cofactor>
    <text evidence="2">Binds 1 Fe cation per subunit.</text>
</comment>
<evidence type="ECO:0000259" key="4">
    <source>
        <dbReference type="Pfam" id="PF02678"/>
    </source>
</evidence>
<evidence type="ECO:0000313" key="6">
    <source>
        <dbReference type="EMBL" id="STO22798.1"/>
    </source>
</evidence>
<sequence length="305" mass="34495">MSYFKAKDPICATQNCPQQIRMELIPRSVDLGGFQVERILPSKEKRTVGPFVFWDQAGPGELLTSKGIDIRPHPHIGLSTMTYLFSGRLEHRDTLGSHQIINPGEVNLMTAGRGIAHSERTPLPDRLYPQPFFGIQCWLALPLNKEETDPSFTHYDKSAIPALDEEKMSIRVIAGEWMGHKSSVNTQIDAFFIECKLKTHAELVIPSTLEERAIHLLCGKIIIDNIFYKDPRMLILKPGAKLKVIAASDVHMIILGGPPLEERRYLWWNFVASSKEKIEQAKSDWKEGKFGKIPGDDKEFIPLPN</sequence>
<gene>
    <name evidence="6" type="primary">yhhW_2</name>
    <name evidence="6" type="ORF">NCTC11370_02899</name>
</gene>
<evidence type="ECO:0000256" key="2">
    <source>
        <dbReference type="PIRSR" id="PIRSR006232-1"/>
    </source>
</evidence>
<feature type="binding site" evidence="2">
    <location>
        <position position="73"/>
    </location>
    <ligand>
        <name>Fe cation</name>
        <dbReference type="ChEBI" id="CHEBI:24875"/>
    </ligand>
</feature>
<evidence type="ECO:0000313" key="7">
    <source>
        <dbReference type="Proteomes" id="UP000254554"/>
    </source>
</evidence>
<proteinExistence type="inferred from homology"/>
<evidence type="ECO:0000256" key="3">
    <source>
        <dbReference type="RuleBase" id="RU003457"/>
    </source>
</evidence>
<keyword evidence="7" id="KW-1185">Reference proteome</keyword>
<organism evidence="6 7">
    <name type="scientific">Fluoribacter dumoffii</name>
    <dbReference type="NCBI Taxonomy" id="463"/>
    <lineage>
        <taxon>Bacteria</taxon>
        <taxon>Pseudomonadati</taxon>
        <taxon>Pseudomonadota</taxon>
        <taxon>Gammaproteobacteria</taxon>
        <taxon>Legionellales</taxon>
        <taxon>Legionellaceae</taxon>
        <taxon>Fluoribacter</taxon>
    </lineage>
</organism>
<keyword evidence="6" id="KW-0223">Dioxygenase</keyword>
<feature type="domain" description="Pirin N-terminal" evidence="4">
    <location>
        <begin position="34"/>
        <end position="139"/>
    </location>
</feature>
<dbReference type="InterPro" id="IPR003829">
    <property type="entry name" value="Pirin_N_dom"/>
</dbReference>
<dbReference type="GO" id="GO:0046872">
    <property type="term" value="F:metal ion binding"/>
    <property type="evidence" value="ECO:0007669"/>
    <property type="project" value="UniProtKB-KW"/>
</dbReference>
<dbReference type="PIRSF" id="PIRSF006232">
    <property type="entry name" value="Pirin"/>
    <property type="match status" value="1"/>
</dbReference>